<organism evidence="2 3">
    <name type="scientific">Lithospermum erythrorhizon</name>
    <name type="common">Purple gromwell</name>
    <name type="synonym">Lithospermum officinale var. erythrorhizon</name>
    <dbReference type="NCBI Taxonomy" id="34254"/>
    <lineage>
        <taxon>Eukaryota</taxon>
        <taxon>Viridiplantae</taxon>
        <taxon>Streptophyta</taxon>
        <taxon>Embryophyta</taxon>
        <taxon>Tracheophyta</taxon>
        <taxon>Spermatophyta</taxon>
        <taxon>Magnoliopsida</taxon>
        <taxon>eudicotyledons</taxon>
        <taxon>Gunneridae</taxon>
        <taxon>Pentapetalae</taxon>
        <taxon>asterids</taxon>
        <taxon>lamiids</taxon>
        <taxon>Boraginales</taxon>
        <taxon>Boraginaceae</taxon>
        <taxon>Boraginoideae</taxon>
        <taxon>Lithospermeae</taxon>
        <taxon>Lithospermum</taxon>
    </lineage>
</organism>
<dbReference type="EMBL" id="BAABME010034218">
    <property type="protein sequence ID" value="GAA0155397.1"/>
    <property type="molecule type" value="Genomic_DNA"/>
</dbReference>
<dbReference type="AlphaFoldDB" id="A0AAV3PZL6"/>
<evidence type="ECO:0000256" key="1">
    <source>
        <dbReference type="SAM" id="MobiDB-lite"/>
    </source>
</evidence>
<name>A0AAV3PZL6_LITER</name>
<dbReference type="Proteomes" id="UP001454036">
    <property type="component" value="Unassembled WGS sequence"/>
</dbReference>
<feature type="region of interest" description="Disordered" evidence="1">
    <location>
        <begin position="1"/>
        <end position="77"/>
    </location>
</feature>
<evidence type="ECO:0000313" key="3">
    <source>
        <dbReference type="Proteomes" id="UP001454036"/>
    </source>
</evidence>
<reference evidence="2 3" key="1">
    <citation type="submission" date="2024-01" db="EMBL/GenBank/DDBJ databases">
        <title>The complete chloroplast genome sequence of Lithospermum erythrorhizon: insights into the phylogenetic relationship among Boraginaceae species and the maternal lineages of purple gromwells.</title>
        <authorList>
            <person name="Okada T."/>
            <person name="Watanabe K."/>
        </authorList>
    </citation>
    <scope>NUCLEOTIDE SEQUENCE [LARGE SCALE GENOMIC DNA]</scope>
</reference>
<accession>A0AAV3PZL6</accession>
<evidence type="ECO:0000313" key="2">
    <source>
        <dbReference type="EMBL" id="GAA0155397.1"/>
    </source>
</evidence>
<sequence length="90" mass="9689">MRSGSPGSPHGRYGGLTTAGGCPLHQGSWTSTMKDQYRTGGSGTFLTRHPKRSHANGNETPRVYQVHGIDRPGGENYRFSVPYAFPPAGQ</sequence>
<proteinExistence type="predicted"/>
<gene>
    <name evidence="2" type="ORF">LIER_43316</name>
</gene>
<protein>
    <submittedName>
        <fullName evidence="2">Uncharacterized protein</fullName>
    </submittedName>
</protein>
<comment type="caution">
    <text evidence="2">The sequence shown here is derived from an EMBL/GenBank/DDBJ whole genome shotgun (WGS) entry which is preliminary data.</text>
</comment>
<keyword evidence="3" id="KW-1185">Reference proteome</keyword>